<dbReference type="InterPro" id="IPR051532">
    <property type="entry name" value="Ester_Hydrolysis_Enzymes"/>
</dbReference>
<organism evidence="2 3">
    <name type="scientific">Microbispora hainanensis</name>
    <dbReference type="NCBI Taxonomy" id="568844"/>
    <lineage>
        <taxon>Bacteria</taxon>
        <taxon>Bacillati</taxon>
        <taxon>Actinomycetota</taxon>
        <taxon>Actinomycetes</taxon>
        <taxon>Streptosporangiales</taxon>
        <taxon>Streptosporangiaceae</taxon>
        <taxon>Microbispora</taxon>
    </lineage>
</organism>
<gene>
    <name evidence="2" type="ORF">FLX08_17725</name>
</gene>
<proteinExistence type="predicted"/>
<dbReference type="PROSITE" id="PS50231">
    <property type="entry name" value="RICIN_B_LECTIN"/>
    <property type="match status" value="1"/>
</dbReference>
<feature type="domain" description="Ricin B lectin" evidence="1">
    <location>
        <begin position="259"/>
        <end position="385"/>
    </location>
</feature>
<dbReference type="PANTHER" id="PTHR30383:SF5">
    <property type="entry name" value="SGNH HYDROLASE-TYPE ESTERASE DOMAIN-CONTAINING PROTEIN"/>
    <property type="match status" value="1"/>
</dbReference>
<dbReference type="InterPro" id="IPR035992">
    <property type="entry name" value="Ricin_B-like_lectins"/>
</dbReference>
<evidence type="ECO:0000259" key="1">
    <source>
        <dbReference type="SMART" id="SM00458"/>
    </source>
</evidence>
<dbReference type="SMART" id="SM00458">
    <property type="entry name" value="RICIN"/>
    <property type="match status" value="1"/>
</dbReference>
<dbReference type="SUPFAM" id="SSF52266">
    <property type="entry name" value="SGNH hydrolase"/>
    <property type="match status" value="1"/>
</dbReference>
<dbReference type="PANTHER" id="PTHR30383">
    <property type="entry name" value="THIOESTERASE 1/PROTEASE 1/LYSOPHOSPHOLIPASE L1"/>
    <property type="match status" value="1"/>
</dbReference>
<dbReference type="CDD" id="cd23418">
    <property type="entry name" value="beta-trefoil_Ricin_XLN-like"/>
    <property type="match status" value="1"/>
</dbReference>
<dbReference type="Proteomes" id="UP000316541">
    <property type="component" value="Unassembled WGS sequence"/>
</dbReference>
<dbReference type="InterPro" id="IPR036514">
    <property type="entry name" value="SGNH_hydro_sf"/>
</dbReference>
<dbReference type="InterPro" id="IPR013830">
    <property type="entry name" value="SGNH_hydro"/>
</dbReference>
<dbReference type="GO" id="GO:0004622">
    <property type="term" value="F:phosphatidylcholine lysophospholipase activity"/>
    <property type="evidence" value="ECO:0007669"/>
    <property type="project" value="TreeGrafter"/>
</dbReference>
<dbReference type="CDD" id="cd01833">
    <property type="entry name" value="XynB_like"/>
    <property type="match status" value="1"/>
</dbReference>
<dbReference type="Gene3D" id="2.80.10.50">
    <property type="match status" value="1"/>
</dbReference>
<evidence type="ECO:0000313" key="2">
    <source>
        <dbReference type="EMBL" id="TQS19978.1"/>
    </source>
</evidence>
<dbReference type="NCBIfam" id="NF035930">
    <property type="entry name" value="lectin_2"/>
    <property type="match status" value="1"/>
</dbReference>
<protein>
    <submittedName>
        <fullName evidence="2">GDSL family lipase</fullName>
    </submittedName>
</protein>
<dbReference type="EMBL" id="VIRM01000020">
    <property type="protein sequence ID" value="TQS19978.1"/>
    <property type="molecule type" value="Genomic_DNA"/>
</dbReference>
<dbReference type="SUPFAM" id="SSF50370">
    <property type="entry name" value="Ricin B-like lectins"/>
    <property type="match status" value="1"/>
</dbReference>
<dbReference type="Pfam" id="PF00652">
    <property type="entry name" value="Ricin_B_lectin"/>
    <property type="match status" value="1"/>
</dbReference>
<comment type="caution">
    <text evidence="2">The sequence shown here is derived from an EMBL/GenBank/DDBJ whole genome shotgun (WGS) entry which is preliminary data.</text>
</comment>
<evidence type="ECO:0000313" key="3">
    <source>
        <dbReference type="Proteomes" id="UP000316541"/>
    </source>
</evidence>
<accession>A0A544YT89</accession>
<dbReference type="AlphaFoldDB" id="A0A544YT89"/>
<name>A0A544YT89_9ACTN</name>
<dbReference type="InterPro" id="IPR000772">
    <property type="entry name" value="Ricin_B_lectin"/>
</dbReference>
<dbReference type="Gene3D" id="3.40.50.1110">
    <property type="entry name" value="SGNH hydrolase"/>
    <property type="match status" value="1"/>
</dbReference>
<reference evidence="2 3" key="1">
    <citation type="submission" date="2019-07" db="EMBL/GenBank/DDBJ databases">
        <title>Microbispora hainanensis DSM 45428.</title>
        <authorList>
            <person name="Thawai C."/>
        </authorList>
    </citation>
    <scope>NUCLEOTIDE SEQUENCE [LARGE SCALE GENOMIC DNA]</scope>
    <source>
        <strain evidence="2 3">DSM 45428</strain>
    </source>
</reference>
<dbReference type="Pfam" id="PF13472">
    <property type="entry name" value="Lipase_GDSL_2"/>
    <property type="match status" value="1"/>
</dbReference>
<sequence length="385" mass="40256">MLGGHAAATARTWRRLSAAALLAVVVAIAGTLTSPGVAVAESNGGVRVMPLGDSITEGTQVPGGYRIGLWSRLASGRYTIDFVGSQYNGPGSLGDHDHEGHPGWRIDQIDANITGWLRNYTPRTVLLHIGTNDVLQNYNVSGAPQRLSTLIDHITAAAPDAEVFVATIIPLSNSGQEAAARTFNSAIPGIVQSKANSGKHVHLVDMHSKLTTGDLIDGIHPTANGYDKMAAAWYAALQSVSGSIGQPGGTPSPTPTASTSAIRGVGSGRCLDVTGVSQANGAQVQIWDCNGQSNQQWTVTSAGELRVYGGKCLDAYGAGTADGTSVIIWDCNGQNNQQWRLNSDGSITAVGANKCLDVPNYSTANGVKLQIWSCNGQANQRWTRV</sequence>